<dbReference type="AlphaFoldDB" id="A0A7M7IFQ4"/>
<sequence length="170" mass="19549">MFTMHGARKTSITLLTNKCQIDNKNGNEVIEGRKEDKKKENTESRQKSSKKSPIFYSLSLIVLHALDAILLIILLPFIIWQWISANDRLKIILKAVVEVTLELIMWVIFAGVSVLMTMTFVMEDLYYGKSEQEKLTNQLQNAMQNEQTMLNVNETGNLLKEQDKVKTVEN</sequence>
<name>A0A7M7IFQ4_APIME</name>
<dbReference type="Proteomes" id="UP000005203">
    <property type="component" value="Linkage group LG7"/>
</dbReference>
<evidence type="ECO:0000313" key="4">
    <source>
        <dbReference type="Proteomes" id="UP000005203"/>
    </source>
</evidence>
<reference evidence="3" key="1">
    <citation type="submission" date="2021-01" db="UniProtKB">
        <authorList>
            <consortium name="EnsemblMetazoa"/>
        </authorList>
    </citation>
    <scope>IDENTIFICATION</scope>
    <source>
        <strain evidence="3">DH4</strain>
    </source>
</reference>
<dbReference type="EnsemblMetazoa" id="XM_016913136">
    <property type="protein sequence ID" value="XP_016768625"/>
    <property type="gene ID" value="LOC725175"/>
</dbReference>
<keyword evidence="2" id="KW-1133">Transmembrane helix</keyword>
<reference evidence="5" key="2">
    <citation type="submission" date="2025-04" db="UniProtKB">
        <authorList>
            <consortium name="RefSeq"/>
        </authorList>
    </citation>
    <scope>IDENTIFICATION</scope>
    <source>
        <strain evidence="5">DH4</strain>
        <tissue evidence="5">Whole body</tissue>
    </source>
</reference>
<accession>A0A8B7KKD0</accession>
<dbReference type="OrthoDB" id="7616892at2759"/>
<proteinExistence type="predicted"/>
<keyword evidence="2" id="KW-0472">Membrane</keyword>
<evidence type="ECO:0000313" key="5">
    <source>
        <dbReference type="RefSeq" id="XP_016768625.1"/>
    </source>
</evidence>
<feature type="region of interest" description="Disordered" evidence="1">
    <location>
        <begin position="26"/>
        <end position="46"/>
    </location>
</feature>
<protein>
    <submittedName>
        <fullName evidence="5">Uncharacterized protein LOC725175</fullName>
    </submittedName>
</protein>
<evidence type="ECO:0000256" key="1">
    <source>
        <dbReference type="SAM" id="MobiDB-lite"/>
    </source>
</evidence>
<accession>A0A7M7IFQ4</accession>
<feature type="transmembrane region" description="Helical" evidence="2">
    <location>
        <begin position="103"/>
        <end position="122"/>
    </location>
</feature>
<feature type="transmembrane region" description="Helical" evidence="2">
    <location>
        <begin position="54"/>
        <end position="83"/>
    </location>
</feature>
<evidence type="ECO:0000256" key="2">
    <source>
        <dbReference type="SAM" id="Phobius"/>
    </source>
</evidence>
<dbReference type="RefSeq" id="XP_016768625.1">
    <property type="nucleotide sequence ID" value="XM_016913136.2"/>
</dbReference>
<keyword evidence="2" id="KW-0812">Transmembrane</keyword>
<keyword evidence="4" id="KW-1185">Reference proteome</keyword>
<gene>
    <name evidence="5" type="primary">LOC725175</name>
</gene>
<feature type="compositionally biased region" description="Basic and acidic residues" evidence="1">
    <location>
        <begin position="30"/>
        <end position="46"/>
    </location>
</feature>
<dbReference type="KEGG" id="ame:725175"/>
<organism evidence="3">
    <name type="scientific">Apis mellifera</name>
    <name type="common">Honeybee</name>
    <dbReference type="NCBI Taxonomy" id="7460"/>
    <lineage>
        <taxon>Eukaryota</taxon>
        <taxon>Metazoa</taxon>
        <taxon>Ecdysozoa</taxon>
        <taxon>Arthropoda</taxon>
        <taxon>Hexapoda</taxon>
        <taxon>Insecta</taxon>
        <taxon>Pterygota</taxon>
        <taxon>Neoptera</taxon>
        <taxon>Endopterygota</taxon>
        <taxon>Hymenoptera</taxon>
        <taxon>Apocrita</taxon>
        <taxon>Aculeata</taxon>
        <taxon>Apoidea</taxon>
        <taxon>Anthophila</taxon>
        <taxon>Apidae</taxon>
        <taxon>Apis</taxon>
    </lineage>
</organism>
<evidence type="ECO:0000313" key="3">
    <source>
        <dbReference type="EnsemblMetazoa" id="XP_016768625"/>
    </source>
</evidence>
<dbReference type="GeneID" id="725175"/>